<organism evidence="11 12">
    <name type="scientific">Camelina sativa</name>
    <name type="common">False flax</name>
    <name type="synonym">Myagrum sativum</name>
    <dbReference type="NCBI Taxonomy" id="90675"/>
    <lineage>
        <taxon>Eukaryota</taxon>
        <taxon>Viridiplantae</taxon>
        <taxon>Streptophyta</taxon>
        <taxon>Embryophyta</taxon>
        <taxon>Tracheophyta</taxon>
        <taxon>Spermatophyta</taxon>
        <taxon>Magnoliopsida</taxon>
        <taxon>eudicotyledons</taxon>
        <taxon>Gunneridae</taxon>
        <taxon>Pentapetalae</taxon>
        <taxon>rosids</taxon>
        <taxon>malvids</taxon>
        <taxon>Brassicales</taxon>
        <taxon>Brassicaceae</taxon>
        <taxon>Camelineae</taxon>
        <taxon>Camelina</taxon>
    </lineage>
</organism>
<sequence>MKMKRTVSSNSEAYSYNESPHSPLRFHSPLSDAGDLPESRYVSPEGSPFKIENPPKSAAATVSDGNKFNQFSPLPSPIPPPPPPQYPPPRRQQQHQRNTRAPINSSSDKSPSSMVVFNRWVREDNGTTQTTTRKVDGGELGTTTATTVNRARRDELVSVTALGFRITEVILCVISFSIMAADKTQGWSGDSYDRYKEYRYCLAVNVIGFVYSAFEACDAACYIAKESYMINCGFHDLFVFSMDQLVAYLLMSASSCAATRVDDWVSNWGKDEFTQMATASIAVSFLAFGAFAVSALISSYRLFNHASS</sequence>
<dbReference type="Pfam" id="PF04535">
    <property type="entry name" value="CASP_dom"/>
    <property type="match status" value="1"/>
</dbReference>
<accession>A0ABM0VPS0</accession>
<dbReference type="PANTHER" id="PTHR33573">
    <property type="entry name" value="CASP-LIKE PROTEIN 4A4"/>
    <property type="match status" value="1"/>
</dbReference>
<dbReference type="PANTHER" id="PTHR33573:SF61">
    <property type="entry name" value="CASP-LIKE PROTEIN 4A2"/>
    <property type="match status" value="1"/>
</dbReference>
<feature type="transmembrane region" description="Helical" evidence="8">
    <location>
        <begin position="281"/>
        <end position="303"/>
    </location>
</feature>
<evidence type="ECO:0000256" key="9">
    <source>
        <dbReference type="SAM" id="MobiDB-lite"/>
    </source>
</evidence>
<evidence type="ECO:0000256" key="5">
    <source>
        <dbReference type="ARBA" id="ARBA00022692"/>
    </source>
</evidence>
<keyword evidence="4 8" id="KW-1003">Cell membrane</keyword>
<feature type="compositionally biased region" description="Polar residues" evidence="9">
    <location>
        <begin position="63"/>
        <end position="72"/>
    </location>
</feature>
<feature type="transmembrane region" description="Helical" evidence="8">
    <location>
        <begin position="245"/>
        <end position="261"/>
    </location>
</feature>
<dbReference type="Proteomes" id="UP000694864">
    <property type="component" value="Chromosome 2"/>
</dbReference>
<comment type="similarity">
    <text evidence="2 8">Belongs to the Casparian strip membrane proteins (CASP) family.</text>
</comment>
<evidence type="ECO:0000313" key="12">
    <source>
        <dbReference type="RefSeq" id="XP_010459356.1"/>
    </source>
</evidence>
<dbReference type="RefSeq" id="XP_010459356.1">
    <property type="nucleotide sequence ID" value="XM_010461054.2"/>
</dbReference>
<keyword evidence="6 8" id="KW-1133">Transmembrane helix</keyword>
<name>A0ABM0VPS0_CAMSA</name>
<comment type="subcellular location">
    <subcellularLocation>
        <location evidence="1 8">Cell membrane</location>
        <topology evidence="1 8">Multi-pass membrane protein</topology>
    </subcellularLocation>
</comment>
<evidence type="ECO:0000256" key="6">
    <source>
        <dbReference type="ARBA" id="ARBA00022989"/>
    </source>
</evidence>
<evidence type="ECO:0000256" key="8">
    <source>
        <dbReference type="RuleBase" id="RU361233"/>
    </source>
</evidence>
<evidence type="ECO:0000256" key="2">
    <source>
        <dbReference type="ARBA" id="ARBA00007651"/>
    </source>
</evidence>
<evidence type="ECO:0000259" key="10">
    <source>
        <dbReference type="Pfam" id="PF04535"/>
    </source>
</evidence>
<feature type="region of interest" description="Disordered" evidence="9">
    <location>
        <begin position="1"/>
        <end position="112"/>
    </location>
</feature>
<evidence type="ECO:0000256" key="7">
    <source>
        <dbReference type="ARBA" id="ARBA00023136"/>
    </source>
</evidence>
<evidence type="ECO:0000313" key="11">
    <source>
        <dbReference type="Proteomes" id="UP000694864"/>
    </source>
</evidence>
<protein>
    <recommendedName>
        <fullName evidence="8">CASP-like protein</fullName>
    </recommendedName>
</protein>
<dbReference type="GeneID" id="104740451"/>
<keyword evidence="5 8" id="KW-0812">Transmembrane</keyword>
<proteinExistence type="inferred from homology"/>
<feature type="compositionally biased region" description="Low complexity" evidence="9">
    <location>
        <begin position="8"/>
        <end position="19"/>
    </location>
</feature>
<gene>
    <name evidence="12" type="primary">LOC104740451</name>
</gene>
<reference evidence="12" key="2">
    <citation type="submission" date="2025-08" db="UniProtKB">
        <authorList>
            <consortium name="RefSeq"/>
        </authorList>
    </citation>
    <scope>IDENTIFICATION</scope>
    <source>
        <tissue evidence="12">Leaf</tissue>
    </source>
</reference>
<feature type="transmembrane region" description="Helical" evidence="8">
    <location>
        <begin position="200"/>
        <end position="224"/>
    </location>
</feature>
<evidence type="ECO:0000256" key="4">
    <source>
        <dbReference type="ARBA" id="ARBA00022475"/>
    </source>
</evidence>
<feature type="domain" description="Casparian strip membrane protein" evidence="10">
    <location>
        <begin position="157"/>
        <end position="288"/>
    </location>
</feature>
<feature type="transmembrane region" description="Helical" evidence="8">
    <location>
        <begin position="156"/>
        <end position="180"/>
    </location>
</feature>
<keyword evidence="11" id="KW-1185">Reference proteome</keyword>
<evidence type="ECO:0000256" key="3">
    <source>
        <dbReference type="ARBA" id="ARBA00011489"/>
    </source>
</evidence>
<evidence type="ECO:0000256" key="1">
    <source>
        <dbReference type="ARBA" id="ARBA00004651"/>
    </source>
</evidence>
<keyword evidence="7 8" id="KW-0472">Membrane</keyword>
<reference evidence="11" key="1">
    <citation type="journal article" date="2014" name="Nat. Commun.">
        <title>The emerging biofuel crop Camelina sativa retains a highly undifferentiated hexaploid genome structure.</title>
        <authorList>
            <person name="Kagale S."/>
            <person name="Koh C."/>
            <person name="Nixon J."/>
            <person name="Bollina V."/>
            <person name="Clarke W.E."/>
            <person name="Tuteja R."/>
            <person name="Spillane C."/>
            <person name="Robinson S.J."/>
            <person name="Links M.G."/>
            <person name="Clarke C."/>
            <person name="Higgins E.E."/>
            <person name="Huebert T."/>
            <person name="Sharpe A.G."/>
            <person name="Parkin I.A."/>
        </authorList>
    </citation>
    <scope>NUCLEOTIDE SEQUENCE [LARGE SCALE GENOMIC DNA]</scope>
    <source>
        <strain evidence="11">cv. DH55</strain>
    </source>
</reference>
<comment type="subunit">
    <text evidence="3 8">Homodimer and heterodimers.</text>
</comment>
<feature type="compositionally biased region" description="Pro residues" evidence="9">
    <location>
        <begin position="74"/>
        <end position="90"/>
    </location>
</feature>
<dbReference type="InterPro" id="IPR006702">
    <property type="entry name" value="CASP_dom"/>
</dbReference>